<evidence type="ECO:0000313" key="8">
    <source>
        <dbReference type="Proteomes" id="UP000326565"/>
    </source>
</evidence>
<evidence type="ECO:0000256" key="1">
    <source>
        <dbReference type="ARBA" id="ARBA00001947"/>
    </source>
</evidence>
<dbReference type="Gene3D" id="3.40.50.720">
    <property type="entry name" value="NAD(P)-binding Rossmann-like Domain"/>
    <property type="match status" value="1"/>
</dbReference>
<comment type="similarity">
    <text evidence="2">Belongs to the zinc-containing alcohol dehydrogenase family.</text>
</comment>
<dbReference type="GO" id="GO:0046872">
    <property type="term" value="F:metal ion binding"/>
    <property type="evidence" value="ECO:0007669"/>
    <property type="project" value="UniProtKB-KW"/>
</dbReference>
<dbReference type="Pfam" id="PF08240">
    <property type="entry name" value="ADH_N"/>
    <property type="match status" value="1"/>
</dbReference>
<dbReference type="InterPro" id="IPR020843">
    <property type="entry name" value="ER"/>
</dbReference>
<protein>
    <submittedName>
        <fullName evidence="7">Chaperonin 10-like protein</fullName>
    </submittedName>
</protein>
<evidence type="ECO:0000256" key="3">
    <source>
        <dbReference type="ARBA" id="ARBA00022723"/>
    </source>
</evidence>
<evidence type="ECO:0000256" key="4">
    <source>
        <dbReference type="ARBA" id="ARBA00022833"/>
    </source>
</evidence>
<reference evidence="7 8" key="1">
    <citation type="submission" date="2019-04" db="EMBL/GenBank/DDBJ databases">
        <title>Friends and foes A comparative genomics study of 23 Aspergillus species from section Flavi.</title>
        <authorList>
            <consortium name="DOE Joint Genome Institute"/>
            <person name="Kjaerbolling I."/>
            <person name="Vesth T."/>
            <person name="Frisvad J.C."/>
            <person name="Nybo J.L."/>
            <person name="Theobald S."/>
            <person name="Kildgaard S."/>
            <person name="Isbrandt T."/>
            <person name="Kuo A."/>
            <person name="Sato A."/>
            <person name="Lyhne E.K."/>
            <person name="Kogle M.E."/>
            <person name="Wiebenga A."/>
            <person name="Kun R.S."/>
            <person name="Lubbers R.J."/>
            <person name="Makela M.R."/>
            <person name="Barry K."/>
            <person name="Chovatia M."/>
            <person name="Clum A."/>
            <person name="Daum C."/>
            <person name="Haridas S."/>
            <person name="He G."/>
            <person name="LaButti K."/>
            <person name="Lipzen A."/>
            <person name="Mondo S."/>
            <person name="Riley R."/>
            <person name="Salamov A."/>
            <person name="Simmons B.A."/>
            <person name="Magnuson J.K."/>
            <person name="Henrissat B."/>
            <person name="Mortensen U.H."/>
            <person name="Larsen T.O."/>
            <person name="Devries R.P."/>
            <person name="Grigoriev I.V."/>
            <person name="Machida M."/>
            <person name="Baker S.E."/>
            <person name="Andersen M.R."/>
        </authorList>
    </citation>
    <scope>NUCLEOTIDE SEQUENCE [LARGE SCALE GENOMIC DNA]</scope>
    <source>
        <strain evidence="7 8">CBS 151.66</strain>
    </source>
</reference>
<sequence>MNPSIPDTMWAAQITEFNKPYTLTTVKVPQIRPNELLVKIHAAGFCHSDIQVWRGELNSPLPLIPSHEPVGTIVQVGDNAASKWKVGGRVGILNFKNACASCAGCTGTQKRYGKLDPRFCDHRETGGFKNDGCFAEYMVADSETTVTLPDSVSFQQAAPLLCAGATVWGALNKVRPFLRRCDTIGIIGIGGLGQLGVQLAKALGYRTVAIDNQDDSLQLTDDMPNQLQPDLLVNTTHGDASDKIMKESGGEGLAAVINCVDSIAVNAWSLGLLRVGGIAVLLGLPADQWRFDTHPIVFRELVLCGSYIASREEVEEMMEVVHQYGIRSQLTVVKKDDIPRLPETYLSRTFRGRLVVGFDY</sequence>
<dbReference type="InterPro" id="IPR011032">
    <property type="entry name" value="GroES-like_sf"/>
</dbReference>
<dbReference type="GO" id="GO:0004022">
    <property type="term" value="F:alcohol dehydrogenase (NAD+) activity"/>
    <property type="evidence" value="ECO:0007669"/>
    <property type="project" value="TreeGrafter"/>
</dbReference>
<keyword evidence="4" id="KW-0862">Zinc</keyword>
<name>A0A5N5WYW0_9EURO</name>
<dbReference type="OrthoDB" id="256333at2759"/>
<dbReference type="Pfam" id="PF00107">
    <property type="entry name" value="ADH_zinc_N"/>
    <property type="match status" value="1"/>
</dbReference>
<dbReference type="SUPFAM" id="SSF51735">
    <property type="entry name" value="NAD(P)-binding Rossmann-fold domains"/>
    <property type="match status" value="1"/>
</dbReference>
<feature type="domain" description="Enoyl reductase (ER)" evidence="6">
    <location>
        <begin position="21"/>
        <end position="356"/>
    </location>
</feature>
<comment type="cofactor">
    <cofactor evidence="1">
        <name>Zn(2+)</name>
        <dbReference type="ChEBI" id="CHEBI:29105"/>
    </cofactor>
</comment>
<evidence type="ECO:0000259" key="6">
    <source>
        <dbReference type="SMART" id="SM00829"/>
    </source>
</evidence>
<evidence type="ECO:0000256" key="2">
    <source>
        <dbReference type="ARBA" id="ARBA00008072"/>
    </source>
</evidence>
<keyword evidence="3" id="KW-0479">Metal-binding</keyword>
<dbReference type="GO" id="GO:0005737">
    <property type="term" value="C:cytoplasm"/>
    <property type="evidence" value="ECO:0007669"/>
    <property type="project" value="TreeGrafter"/>
</dbReference>
<dbReference type="Gene3D" id="3.90.180.10">
    <property type="entry name" value="Medium-chain alcohol dehydrogenases, catalytic domain"/>
    <property type="match status" value="1"/>
</dbReference>
<dbReference type="Proteomes" id="UP000326565">
    <property type="component" value="Unassembled WGS sequence"/>
</dbReference>
<organism evidence="7 8">
    <name type="scientific">Aspergillus leporis</name>
    <dbReference type="NCBI Taxonomy" id="41062"/>
    <lineage>
        <taxon>Eukaryota</taxon>
        <taxon>Fungi</taxon>
        <taxon>Dikarya</taxon>
        <taxon>Ascomycota</taxon>
        <taxon>Pezizomycotina</taxon>
        <taxon>Eurotiomycetes</taxon>
        <taxon>Eurotiomycetidae</taxon>
        <taxon>Eurotiales</taxon>
        <taxon>Aspergillaceae</taxon>
        <taxon>Aspergillus</taxon>
        <taxon>Aspergillus subgen. Circumdati</taxon>
    </lineage>
</organism>
<gene>
    <name evidence="7" type="ORF">BDV29DRAFT_192608</name>
</gene>
<dbReference type="EMBL" id="ML732250">
    <property type="protein sequence ID" value="KAB8072330.1"/>
    <property type="molecule type" value="Genomic_DNA"/>
</dbReference>
<proteinExistence type="inferred from homology"/>
<dbReference type="SUPFAM" id="SSF50129">
    <property type="entry name" value="GroES-like"/>
    <property type="match status" value="1"/>
</dbReference>
<dbReference type="InterPro" id="IPR036291">
    <property type="entry name" value="NAD(P)-bd_dom_sf"/>
</dbReference>
<keyword evidence="5" id="KW-0560">Oxidoreductase</keyword>
<dbReference type="InterPro" id="IPR013149">
    <property type="entry name" value="ADH-like_C"/>
</dbReference>
<keyword evidence="8" id="KW-1185">Reference proteome</keyword>
<accession>A0A5N5WYW0</accession>
<dbReference type="PANTHER" id="PTHR42940:SF8">
    <property type="entry name" value="VACUOLAR PROTEIN SORTING-ASSOCIATED PROTEIN 11"/>
    <property type="match status" value="1"/>
</dbReference>
<dbReference type="SMART" id="SM00829">
    <property type="entry name" value="PKS_ER"/>
    <property type="match status" value="1"/>
</dbReference>
<dbReference type="InterPro" id="IPR013154">
    <property type="entry name" value="ADH-like_N"/>
</dbReference>
<dbReference type="AlphaFoldDB" id="A0A5N5WYW0"/>
<dbReference type="PANTHER" id="PTHR42940">
    <property type="entry name" value="ALCOHOL DEHYDROGENASE 1-RELATED"/>
    <property type="match status" value="1"/>
</dbReference>
<evidence type="ECO:0000256" key="5">
    <source>
        <dbReference type="ARBA" id="ARBA00023002"/>
    </source>
</evidence>
<evidence type="ECO:0000313" key="7">
    <source>
        <dbReference type="EMBL" id="KAB8072330.1"/>
    </source>
</evidence>